<name>A0ABC8U551_9AQUA</name>
<dbReference type="Proteomes" id="UP001642360">
    <property type="component" value="Unassembled WGS sequence"/>
</dbReference>
<protein>
    <submittedName>
        <fullName evidence="1">Uncharacterized protein</fullName>
    </submittedName>
</protein>
<accession>A0ABC8U551</accession>
<proteinExistence type="predicted"/>
<dbReference type="EMBL" id="CAUOFW020006474">
    <property type="protein sequence ID" value="CAK9174867.1"/>
    <property type="molecule type" value="Genomic_DNA"/>
</dbReference>
<reference evidence="1 2" key="1">
    <citation type="submission" date="2024-02" db="EMBL/GenBank/DDBJ databases">
        <authorList>
            <person name="Vignale AGUSTIN F."/>
            <person name="Sosa J E."/>
            <person name="Modenutti C."/>
        </authorList>
    </citation>
    <scope>NUCLEOTIDE SEQUENCE [LARGE SCALE GENOMIC DNA]</scope>
</reference>
<gene>
    <name evidence="1" type="ORF">ILEXP_LOCUS44636</name>
</gene>
<evidence type="ECO:0000313" key="1">
    <source>
        <dbReference type="EMBL" id="CAK9174867.1"/>
    </source>
</evidence>
<feature type="non-terminal residue" evidence="1">
    <location>
        <position position="53"/>
    </location>
</feature>
<keyword evidence="2" id="KW-1185">Reference proteome</keyword>
<sequence length="53" mass="6242">MKQKIKKLDEKVDKDSIKITEIRKGCEESTNLIPQLEEDIPKLQKLFLKENSK</sequence>
<comment type="caution">
    <text evidence="1">The sequence shown here is derived from an EMBL/GenBank/DDBJ whole genome shotgun (WGS) entry which is preliminary data.</text>
</comment>
<evidence type="ECO:0000313" key="2">
    <source>
        <dbReference type="Proteomes" id="UP001642360"/>
    </source>
</evidence>
<organism evidence="1 2">
    <name type="scientific">Ilex paraguariensis</name>
    <name type="common">yerba mate</name>
    <dbReference type="NCBI Taxonomy" id="185542"/>
    <lineage>
        <taxon>Eukaryota</taxon>
        <taxon>Viridiplantae</taxon>
        <taxon>Streptophyta</taxon>
        <taxon>Embryophyta</taxon>
        <taxon>Tracheophyta</taxon>
        <taxon>Spermatophyta</taxon>
        <taxon>Magnoliopsida</taxon>
        <taxon>eudicotyledons</taxon>
        <taxon>Gunneridae</taxon>
        <taxon>Pentapetalae</taxon>
        <taxon>asterids</taxon>
        <taxon>campanulids</taxon>
        <taxon>Aquifoliales</taxon>
        <taxon>Aquifoliaceae</taxon>
        <taxon>Ilex</taxon>
    </lineage>
</organism>
<dbReference type="AlphaFoldDB" id="A0ABC8U551"/>